<sequence length="299" mass="33770">MVCYGTMRAYRPKAEAVALSGDRSLVFDKRKAHSGVAIEVPCGVCIGCQMSRRREWAIRCMHEMRMHSASAFVTLTYDDKSIPPGGSLSLYDLQCFMKRLRKVRPAGLRFFACGEYGETFRRPHYHLLLLNSDFSDKRFYKSSASGSALYTSAELTGLWPLGRSDIGAVTAGSAAYVAGYVLKKSESRDYGDLAPEFRVMSRRPGLGSAWLDKFHPEAYKHDSAIMDGSEVGLPRFYDTKFELVDPVRNIFGDSKRLASLKRLRKVRARLNPDDLTQRRLRVREAVDLAKSKLFVREPT</sequence>
<reference evidence="2" key="1">
    <citation type="submission" date="2018-12" db="EMBL/GenBank/DDBJ databases">
        <title>Singled stranded DNA viruses identified in blackflies (Austrosimulium ungulatum) sampled in New Zealand.</title>
        <authorList>
            <person name="Kraberger S."/>
            <person name="Fontenele R.S."/>
            <person name="Schmidlin K."/>
            <person name="Walters M."/>
            <person name="Varsani A."/>
        </authorList>
    </citation>
    <scope>NUCLEOTIDE SEQUENCE [LARGE SCALE GENOMIC DNA]</scope>
    <source>
        <strain evidence="2">021</strain>
    </source>
</reference>
<dbReference type="InterPro" id="IPR056906">
    <property type="entry name" value="ORF2/G2P_dom"/>
</dbReference>
<evidence type="ECO:0000259" key="1">
    <source>
        <dbReference type="Pfam" id="PF23343"/>
    </source>
</evidence>
<accession>A0A4P8PJM0</accession>
<protein>
    <submittedName>
        <fullName evidence="2">Replication initiator protein</fullName>
    </submittedName>
</protein>
<dbReference type="EMBL" id="MK249136">
    <property type="protein sequence ID" value="QCQ84618.1"/>
    <property type="molecule type" value="Genomic_DNA"/>
</dbReference>
<feature type="domain" description="Replication-associated protein ORF2/G2P" evidence="1">
    <location>
        <begin position="71"/>
        <end position="184"/>
    </location>
</feature>
<name>A0A4P8PJM0_9VIRU</name>
<evidence type="ECO:0000313" key="2">
    <source>
        <dbReference type="EMBL" id="QCQ84618.1"/>
    </source>
</evidence>
<proteinExistence type="predicted"/>
<organism evidence="2">
    <name type="scientific">Blackfly microvirus SF02</name>
    <dbReference type="NCBI Taxonomy" id="2576452"/>
    <lineage>
        <taxon>Viruses</taxon>
        <taxon>Monodnaviria</taxon>
        <taxon>Sangervirae</taxon>
        <taxon>Phixviricota</taxon>
        <taxon>Malgrandaviricetes</taxon>
        <taxon>Petitvirales</taxon>
        <taxon>Microviridae</taxon>
        <taxon>Microvirus</taxon>
    </lineage>
</organism>
<dbReference type="Pfam" id="PF23343">
    <property type="entry name" value="REP_ORF2-G2P"/>
    <property type="match status" value="1"/>
</dbReference>
<dbReference type="Proteomes" id="UP000323833">
    <property type="component" value="Segment"/>
</dbReference>